<reference evidence="4" key="1">
    <citation type="submission" date="2025-08" db="UniProtKB">
        <authorList>
            <consortium name="Ensembl"/>
        </authorList>
    </citation>
    <scope>IDENTIFICATION</scope>
</reference>
<accession>A0A8C5NU60</accession>
<evidence type="ECO:0000313" key="5">
    <source>
        <dbReference type="Proteomes" id="UP000694408"/>
    </source>
</evidence>
<dbReference type="SUPFAM" id="SSF48726">
    <property type="entry name" value="Immunoglobulin"/>
    <property type="match status" value="1"/>
</dbReference>
<dbReference type="InterPro" id="IPR007110">
    <property type="entry name" value="Ig-like_dom"/>
</dbReference>
<keyword evidence="1" id="KW-0393">Immunoglobulin domain</keyword>
<name>A0A8C5NU60_JUNHY</name>
<reference evidence="4" key="2">
    <citation type="submission" date="2025-09" db="UniProtKB">
        <authorList>
            <consortium name="Ensembl"/>
        </authorList>
    </citation>
    <scope>IDENTIFICATION</scope>
</reference>
<keyword evidence="5" id="KW-1185">Reference proteome</keyword>
<evidence type="ECO:0000256" key="1">
    <source>
        <dbReference type="ARBA" id="ARBA00023319"/>
    </source>
</evidence>
<dbReference type="Proteomes" id="UP000694408">
    <property type="component" value="Unplaced"/>
</dbReference>
<feature type="domain" description="Ig-like" evidence="3">
    <location>
        <begin position="37"/>
        <end position="122"/>
    </location>
</feature>
<feature type="chain" id="PRO_5034035368" description="Ig-like domain-containing protein" evidence="2">
    <location>
        <begin position="35"/>
        <end position="149"/>
    </location>
</feature>
<feature type="signal peptide" evidence="2">
    <location>
        <begin position="1"/>
        <end position="34"/>
    </location>
</feature>
<dbReference type="Ensembl" id="ENSJHYT00000029533.1">
    <property type="protein sequence ID" value="ENSJHYP00000024502.1"/>
    <property type="gene ID" value="ENSJHYG00000018397.1"/>
</dbReference>
<keyword evidence="2" id="KW-0732">Signal</keyword>
<dbReference type="InterPro" id="IPR003599">
    <property type="entry name" value="Ig_sub"/>
</dbReference>
<dbReference type="Gene3D" id="2.60.40.10">
    <property type="entry name" value="Immunoglobulins"/>
    <property type="match status" value="1"/>
</dbReference>
<organism evidence="4 5">
    <name type="scientific">Junco hyemalis</name>
    <name type="common">Dark-eyed junco</name>
    <dbReference type="NCBI Taxonomy" id="40217"/>
    <lineage>
        <taxon>Eukaryota</taxon>
        <taxon>Metazoa</taxon>
        <taxon>Chordata</taxon>
        <taxon>Craniata</taxon>
        <taxon>Vertebrata</taxon>
        <taxon>Euteleostomi</taxon>
        <taxon>Archelosauria</taxon>
        <taxon>Archosauria</taxon>
        <taxon>Dinosauria</taxon>
        <taxon>Saurischia</taxon>
        <taxon>Theropoda</taxon>
        <taxon>Coelurosauria</taxon>
        <taxon>Aves</taxon>
        <taxon>Neognathae</taxon>
        <taxon>Neoaves</taxon>
        <taxon>Telluraves</taxon>
        <taxon>Australaves</taxon>
        <taxon>Passeriformes</taxon>
        <taxon>Passerellidae</taxon>
        <taxon>Junco</taxon>
    </lineage>
</organism>
<dbReference type="Pfam" id="PF00047">
    <property type="entry name" value="ig"/>
    <property type="match status" value="1"/>
</dbReference>
<evidence type="ECO:0000313" key="4">
    <source>
        <dbReference type="Ensembl" id="ENSJHYP00000024502.1"/>
    </source>
</evidence>
<dbReference type="AlphaFoldDB" id="A0A8C5NU60"/>
<dbReference type="InterPro" id="IPR013151">
    <property type="entry name" value="Immunoglobulin_dom"/>
</dbReference>
<protein>
    <recommendedName>
        <fullName evidence="3">Ig-like domain-containing protein</fullName>
    </recommendedName>
</protein>
<proteinExistence type="predicted"/>
<dbReference type="PROSITE" id="PS50835">
    <property type="entry name" value="IG_LIKE"/>
    <property type="match status" value="1"/>
</dbReference>
<evidence type="ECO:0000256" key="2">
    <source>
        <dbReference type="SAM" id="SignalP"/>
    </source>
</evidence>
<evidence type="ECO:0000259" key="3">
    <source>
        <dbReference type="PROSITE" id="PS50835"/>
    </source>
</evidence>
<dbReference type="InterPro" id="IPR036179">
    <property type="entry name" value="Ig-like_dom_sf"/>
</dbReference>
<dbReference type="SMART" id="SM00409">
    <property type="entry name" value="IG"/>
    <property type="match status" value="1"/>
</dbReference>
<sequence length="149" mass="15370">MVRGLQVSPGCHLQGPQGLWVCCALWVTSCVARAWVPLSGVSLSVQPPGGQVTLGDSLVLSCEVAIGTDPLSFSWHQEGSGALLGTSPHLELHNAGDNDSGQNQCRVSDGDSVAESDLLNVTVLGEWDAWAGGDPTHGTAIPPAKSVAF</sequence>
<dbReference type="PROSITE" id="PS51257">
    <property type="entry name" value="PROKAR_LIPOPROTEIN"/>
    <property type="match status" value="1"/>
</dbReference>
<dbReference type="InterPro" id="IPR013783">
    <property type="entry name" value="Ig-like_fold"/>
</dbReference>